<feature type="signal peptide" evidence="1">
    <location>
        <begin position="1"/>
        <end position="25"/>
    </location>
</feature>
<dbReference type="OrthoDB" id="5381604at2"/>
<sequence length="298" mass="32044">MLLTFNNRKINYWLLLLLVPAFMPGCSPKSSFGDIGEKPKAAFTVTPVSGKVNTYLLTSTTKGAFYYRWNIGDGGGARAGRQVDTAYYPDKGDYTIKLILLSDGGIDSTTVAVSVAADDPNGCAGKKALLTNCTSKTWVLDQPGGGALLVGPLTGGPWWTSGEGDVTDRACLFNDEYTFRKDGSFTQDLKGDIRVDDEGGAPWPTDIGFPIGCINVSQLPAKYKPWGGGNFNFKVIGGNKLQVIGNGAYIGLYKAGEAGTTAAPESVVTYDIVEMTATKMVLDKRYDWGHWKFTLKAK</sequence>
<dbReference type="PROSITE" id="PS50093">
    <property type="entry name" value="PKD"/>
    <property type="match status" value="1"/>
</dbReference>
<evidence type="ECO:0000259" key="2">
    <source>
        <dbReference type="PROSITE" id="PS50093"/>
    </source>
</evidence>
<organism evidence="3 4">
    <name type="scientific">Paraflavitalea soli</name>
    <dbReference type="NCBI Taxonomy" id="2315862"/>
    <lineage>
        <taxon>Bacteria</taxon>
        <taxon>Pseudomonadati</taxon>
        <taxon>Bacteroidota</taxon>
        <taxon>Chitinophagia</taxon>
        <taxon>Chitinophagales</taxon>
        <taxon>Chitinophagaceae</taxon>
        <taxon>Paraflavitalea</taxon>
    </lineage>
</organism>
<reference evidence="3 4" key="1">
    <citation type="submission" date="2018-09" db="EMBL/GenBank/DDBJ databases">
        <title>Genome sequencing of strain 6GH32-13.</title>
        <authorList>
            <person name="Weon H.-Y."/>
            <person name="Heo J."/>
            <person name="Kwon S.-W."/>
        </authorList>
    </citation>
    <scope>NUCLEOTIDE SEQUENCE [LARGE SCALE GENOMIC DNA]</scope>
    <source>
        <strain evidence="3 4">5GH32-13</strain>
    </source>
</reference>
<dbReference type="RefSeq" id="WP_119049114.1">
    <property type="nucleotide sequence ID" value="NZ_CP032157.1"/>
</dbReference>
<dbReference type="Proteomes" id="UP000263900">
    <property type="component" value="Chromosome"/>
</dbReference>
<evidence type="ECO:0000313" key="3">
    <source>
        <dbReference type="EMBL" id="AXY73276.1"/>
    </source>
</evidence>
<dbReference type="InterPro" id="IPR035986">
    <property type="entry name" value="PKD_dom_sf"/>
</dbReference>
<dbReference type="SUPFAM" id="SSF49299">
    <property type="entry name" value="PKD domain"/>
    <property type="match status" value="1"/>
</dbReference>
<dbReference type="InterPro" id="IPR013783">
    <property type="entry name" value="Ig-like_fold"/>
</dbReference>
<protein>
    <recommendedName>
        <fullName evidence="2">PKD domain-containing protein</fullName>
    </recommendedName>
</protein>
<evidence type="ECO:0000256" key="1">
    <source>
        <dbReference type="SAM" id="SignalP"/>
    </source>
</evidence>
<dbReference type="KEGG" id="pseg:D3H65_04470"/>
<keyword evidence="4" id="KW-1185">Reference proteome</keyword>
<name>A0A3B7MJR7_9BACT</name>
<dbReference type="InterPro" id="IPR000601">
    <property type="entry name" value="PKD_dom"/>
</dbReference>
<gene>
    <name evidence="3" type="ORF">D3H65_04470</name>
</gene>
<feature type="chain" id="PRO_5017708587" description="PKD domain-containing protein" evidence="1">
    <location>
        <begin position="26"/>
        <end position="298"/>
    </location>
</feature>
<evidence type="ECO:0000313" key="4">
    <source>
        <dbReference type="Proteomes" id="UP000263900"/>
    </source>
</evidence>
<dbReference type="AlphaFoldDB" id="A0A3B7MJR7"/>
<proteinExistence type="predicted"/>
<dbReference type="EMBL" id="CP032157">
    <property type="protein sequence ID" value="AXY73276.1"/>
    <property type="molecule type" value="Genomic_DNA"/>
</dbReference>
<keyword evidence="1" id="KW-0732">Signal</keyword>
<feature type="domain" description="PKD" evidence="2">
    <location>
        <begin position="67"/>
        <end position="115"/>
    </location>
</feature>
<dbReference type="Gene3D" id="2.60.40.10">
    <property type="entry name" value="Immunoglobulins"/>
    <property type="match status" value="1"/>
</dbReference>
<accession>A0A3B7MJR7</accession>